<dbReference type="SUPFAM" id="SSF53756">
    <property type="entry name" value="UDP-Glycosyltransferase/glycogen phosphorylase"/>
    <property type="match status" value="1"/>
</dbReference>
<sequence>MPSSDDDVGQGTSKWRRMELFLEAGELKRALEAAADAAGGATVSCVVGDAFLSMTAKVGVPWVAVWTGSPSALLAHLVGDAPREDIGDAPREDIGDDHRTRGDELLTSFPGLGSYRVRDLPFGGGGFSGGMHRVAQRLPRAATTVAINAFPGLLPPDEESYTGISFGRLAAPPPDEASGAPFLWSLREKSWPLLPPVFLDRAKAGNHHDSAGLVVPWAPQAAVLRHPAVGAFVTHSGWGAIVEGMSGGVPMACRPFFGDQHMNARAVARLWCFGTSFDDDDGKPLLTRVGVAEEVASLLAREGEGARMRARAQKLQPMMAKAFEPDGGLTNNFHKFVR</sequence>
<comment type="similarity">
    <text evidence="1 3">Belongs to the UDP-glycosyltransferase family.</text>
</comment>
<name>A0A6G1D9U3_9ORYZ</name>
<protein>
    <submittedName>
        <fullName evidence="4">Uncharacterized protein</fullName>
    </submittedName>
</protein>
<dbReference type="Proteomes" id="UP000479710">
    <property type="component" value="Unassembled WGS sequence"/>
</dbReference>
<dbReference type="PANTHER" id="PTHR48049:SF89">
    <property type="entry name" value="GLYCOSYLTRANSFERASE"/>
    <property type="match status" value="1"/>
</dbReference>
<keyword evidence="5" id="KW-1185">Reference proteome</keyword>
<gene>
    <name evidence="4" type="ORF">E2562_032225</name>
</gene>
<dbReference type="PANTHER" id="PTHR48049">
    <property type="entry name" value="GLYCOSYLTRANSFERASE"/>
    <property type="match status" value="1"/>
</dbReference>
<evidence type="ECO:0000256" key="2">
    <source>
        <dbReference type="ARBA" id="ARBA00022679"/>
    </source>
</evidence>
<comment type="caution">
    <text evidence="4">The sequence shown here is derived from an EMBL/GenBank/DDBJ whole genome shotgun (WGS) entry which is preliminary data.</text>
</comment>
<evidence type="ECO:0000256" key="3">
    <source>
        <dbReference type="RuleBase" id="RU003718"/>
    </source>
</evidence>
<dbReference type="Pfam" id="PF00201">
    <property type="entry name" value="UDPGT"/>
    <property type="match status" value="1"/>
</dbReference>
<dbReference type="PROSITE" id="PS00375">
    <property type="entry name" value="UDPGT"/>
    <property type="match status" value="1"/>
</dbReference>
<evidence type="ECO:0000313" key="4">
    <source>
        <dbReference type="EMBL" id="KAF0909176.1"/>
    </source>
</evidence>
<dbReference type="InterPro" id="IPR002213">
    <property type="entry name" value="UDP_glucos_trans"/>
</dbReference>
<keyword evidence="3" id="KW-0328">Glycosyltransferase</keyword>
<evidence type="ECO:0000256" key="1">
    <source>
        <dbReference type="ARBA" id="ARBA00009995"/>
    </source>
</evidence>
<reference evidence="4 5" key="1">
    <citation type="submission" date="2019-11" db="EMBL/GenBank/DDBJ databases">
        <title>Whole genome sequence of Oryza granulata.</title>
        <authorList>
            <person name="Li W."/>
        </authorList>
    </citation>
    <scope>NUCLEOTIDE SEQUENCE [LARGE SCALE GENOMIC DNA]</scope>
    <source>
        <strain evidence="5">cv. Menghai</strain>
        <tissue evidence="4">Leaf</tissue>
    </source>
</reference>
<evidence type="ECO:0000313" key="5">
    <source>
        <dbReference type="Proteomes" id="UP000479710"/>
    </source>
</evidence>
<dbReference type="EMBL" id="SPHZ02000007">
    <property type="protein sequence ID" value="KAF0909176.1"/>
    <property type="molecule type" value="Genomic_DNA"/>
</dbReference>
<proteinExistence type="inferred from homology"/>
<dbReference type="Gene3D" id="3.40.50.2000">
    <property type="entry name" value="Glycogen Phosphorylase B"/>
    <property type="match status" value="2"/>
</dbReference>
<accession>A0A6G1D9U3</accession>
<keyword evidence="2 3" id="KW-0808">Transferase</keyword>
<dbReference type="OrthoDB" id="5835829at2759"/>
<dbReference type="CDD" id="cd03784">
    <property type="entry name" value="GT1_Gtf-like"/>
    <property type="match status" value="1"/>
</dbReference>
<dbReference type="InterPro" id="IPR035595">
    <property type="entry name" value="UDP_glycos_trans_CS"/>
</dbReference>
<organism evidence="4 5">
    <name type="scientific">Oryza meyeriana var. granulata</name>
    <dbReference type="NCBI Taxonomy" id="110450"/>
    <lineage>
        <taxon>Eukaryota</taxon>
        <taxon>Viridiplantae</taxon>
        <taxon>Streptophyta</taxon>
        <taxon>Embryophyta</taxon>
        <taxon>Tracheophyta</taxon>
        <taxon>Spermatophyta</taxon>
        <taxon>Magnoliopsida</taxon>
        <taxon>Liliopsida</taxon>
        <taxon>Poales</taxon>
        <taxon>Poaceae</taxon>
        <taxon>BOP clade</taxon>
        <taxon>Oryzoideae</taxon>
        <taxon>Oryzeae</taxon>
        <taxon>Oryzinae</taxon>
        <taxon>Oryza</taxon>
        <taxon>Oryza meyeriana</taxon>
    </lineage>
</organism>
<dbReference type="InterPro" id="IPR050481">
    <property type="entry name" value="UDP-glycosyltransf_plant"/>
</dbReference>
<dbReference type="GO" id="GO:0035251">
    <property type="term" value="F:UDP-glucosyltransferase activity"/>
    <property type="evidence" value="ECO:0007669"/>
    <property type="project" value="InterPro"/>
</dbReference>
<dbReference type="AlphaFoldDB" id="A0A6G1D9U3"/>